<organism evidence="2 3">
    <name type="scientific">Alternaria alternata</name>
    <name type="common">Alternaria rot fungus</name>
    <name type="synonym">Torula alternata</name>
    <dbReference type="NCBI Taxonomy" id="5599"/>
    <lineage>
        <taxon>Eukaryota</taxon>
        <taxon>Fungi</taxon>
        <taxon>Dikarya</taxon>
        <taxon>Ascomycota</taxon>
        <taxon>Pezizomycotina</taxon>
        <taxon>Dothideomycetes</taxon>
        <taxon>Pleosporomycetidae</taxon>
        <taxon>Pleosporales</taxon>
        <taxon>Pleosporineae</taxon>
        <taxon>Pleosporaceae</taxon>
        <taxon>Alternaria</taxon>
        <taxon>Alternaria sect. Alternaria</taxon>
        <taxon>Alternaria alternata complex</taxon>
    </lineage>
</organism>
<protein>
    <submittedName>
        <fullName evidence="2">Uncharacterized protein</fullName>
    </submittedName>
</protein>
<proteinExistence type="predicted"/>
<evidence type="ECO:0000313" key="3">
    <source>
        <dbReference type="Proteomes" id="UP000077248"/>
    </source>
</evidence>
<dbReference type="OMA" id="HHREMNE"/>
<feature type="compositionally biased region" description="Polar residues" evidence="1">
    <location>
        <begin position="34"/>
        <end position="61"/>
    </location>
</feature>
<dbReference type="EMBL" id="KV441470">
    <property type="protein sequence ID" value="OAG24947.1"/>
    <property type="molecule type" value="Genomic_DNA"/>
</dbReference>
<feature type="region of interest" description="Disordered" evidence="1">
    <location>
        <begin position="85"/>
        <end position="132"/>
    </location>
</feature>
<gene>
    <name evidence="2" type="ORF">CC77DRAFT_1004633</name>
</gene>
<dbReference type="AlphaFoldDB" id="A0A177DZ56"/>
<sequence length="162" mass="17475">MPNFLSSVAAHAKAHHESINAACNAYYGGSVSTYTSPASSTQTSRNPSTTSSQQRNPTNASKAWKALKKHHQEMNSAFAVYYSPSFSPSASRSSSTASSPRQSGEASRKSVGAAPATFEEKEAAQEGPRNYQKAWKGLKNKIVEHHRSVSNAYEHTYGAPHN</sequence>
<feature type="region of interest" description="Disordered" evidence="1">
    <location>
        <begin position="34"/>
        <end position="69"/>
    </location>
</feature>
<feature type="compositionally biased region" description="Low complexity" evidence="1">
    <location>
        <begin position="85"/>
        <end position="103"/>
    </location>
</feature>
<dbReference type="KEGG" id="aalt:CC77DRAFT_1004633"/>
<keyword evidence="3" id="KW-1185">Reference proteome</keyword>
<name>A0A177DZ56_ALTAL</name>
<dbReference type="Proteomes" id="UP000077248">
    <property type="component" value="Unassembled WGS sequence"/>
</dbReference>
<dbReference type="RefSeq" id="XP_018390368.1">
    <property type="nucleotide sequence ID" value="XM_018523280.1"/>
</dbReference>
<dbReference type="GeneID" id="29108874"/>
<evidence type="ECO:0000256" key="1">
    <source>
        <dbReference type="SAM" id="MobiDB-lite"/>
    </source>
</evidence>
<accession>A0A177DZ56</accession>
<reference evidence="2 3" key="1">
    <citation type="submission" date="2016-05" db="EMBL/GenBank/DDBJ databases">
        <title>Comparative analysis of secretome profiles of manganese(II)-oxidizing ascomycete fungi.</title>
        <authorList>
            <consortium name="DOE Joint Genome Institute"/>
            <person name="Zeiner C.A."/>
            <person name="Purvine S.O."/>
            <person name="Zink E.M."/>
            <person name="Wu S."/>
            <person name="Pasa-Tolic L."/>
            <person name="Chaput D.L."/>
            <person name="Haridas S."/>
            <person name="Grigoriev I.V."/>
            <person name="Santelli C.M."/>
            <person name="Hansel C.M."/>
        </authorList>
    </citation>
    <scope>NUCLEOTIDE SEQUENCE [LARGE SCALE GENOMIC DNA]</scope>
    <source>
        <strain evidence="2 3">SRC1lrK2f</strain>
    </source>
</reference>
<evidence type="ECO:0000313" key="2">
    <source>
        <dbReference type="EMBL" id="OAG24947.1"/>
    </source>
</evidence>
<dbReference type="VEuPathDB" id="FungiDB:CC77DRAFT_1004633"/>